<dbReference type="GO" id="GO:0003677">
    <property type="term" value="F:DNA binding"/>
    <property type="evidence" value="ECO:0007669"/>
    <property type="project" value="UniProtKB-KW"/>
</dbReference>
<evidence type="ECO:0000256" key="1">
    <source>
        <dbReference type="ARBA" id="ARBA00009437"/>
    </source>
</evidence>
<evidence type="ECO:0000256" key="3">
    <source>
        <dbReference type="ARBA" id="ARBA00023125"/>
    </source>
</evidence>
<reference evidence="6 7" key="1">
    <citation type="submission" date="2012-02" db="EMBL/GenBank/DDBJ databases">
        <title>Whole genome shotgun sequence of Escherichia hermannii NBRC 105704.</title>
        <authorList>
            <person name="Yoshida I."/>
            <person name="Hosoyama A."/>
            <person name="Tsuchikane K."/>
            <person name="Katsumata H."/>
            <person name="Yamazaki S."/>
            <person name="Fujita N."/>
        </authorList>
    </citation>
    <scope>NUCLEOTIDE SEQUENCE [LARGE SCALE GENOMIC DNA]</scope>
    <source>
        <strain evidence="6 7">NBRC 105704</strain>
    </source>
</reference>
<dbReference type="GO" id="GO:0003700">
    <property type="term" value="F:DNA-binding transcription factor activity"/>
    <property type="evidence" value="ECO:0007669"/>
    <property type="project" value="InterPro"/>
</dbReference>
<keyword evidence="4" id="KW-0804">Transcription</keyword>
<dbReference type="PRINTS" id="PR00039">
    <property type="entry name" value="HTHLYSR"/>
</dbReference>
<evidence type="ECO:0000313" key="7">
    <source>
        <dbReference type="Proteomes" id="UP000010297"/>
    </source>
</evidence>
<dbReference type="InterPro" id="IPR005119">
    <property type="entry name" value="LysR_subst-bd"/>
</dbReference>
<keyword evidence="3" id="KW-0238">DNA-binding</keyword>
<comment type="caution">
    <text evidence="6">The sequence shown here is derived from an EMBL/GenBank/DDBJ whole genome shotgun (WGS) entry which is preliminary data.</text>
</comment>
<dbReference type="CDD" id="cd05466">
    <property type="entry name" value="PBP2_LTTR_substrate"/>
    <property type="match status" value="1"/>
</dbReference>
<evidence type="ECO:0000256" key="4">
    <source>
        <dbReference type="ARBA" id="ARBA00023163"/>
    </source>
</evidence>
<protein>
    <submittedName>
        <fullName evidence="6">Putative LysR family transcriptional regulator LrhA</fullName>
    </submittedName>
</protein>
<dbReference type="PROSITE" id="PS50931">
    <property type="entry name" value="HTH_LYSR"/>
    <property type="match status" value="1"/>
</dbReference>
<organism evidence="6 7">
    <name type="scientific">Atlantibacter hermannii NBRC 105704</name>
    <dbReference type="NCBI Taxonomy" id="1115512"/>
    <lineage>
        <taxon>Bacteria</taxon>
        <taxon>Pseudomonadati</taxon>
        <taxon>Pseudomonadota</taxon>
        <taxon>Gammaproteobacteria</taxon>
        <taxon>Enterobacterales</taxon>
        <taxon>Enterobacteriaceae</taxon>
        <taxon>Atlantibacter</taxon>
    </lineage>
</organism>
<name>H5V221_ATLHE</name>
<dbReference type="Gene3D" id="1.10.10.10">
    <property type="entry name" value="Winged helix-like DNA-binding domain superfamily/Winged helix DNA-binding domain"/>
    <property type="match status" value="1"/>
</dbReference>
<comment type="similarity">
    <text evidence="1">Belongs to the LysR transcriptional regulatory family.</text>
</comment>
<dbReference type="PANTHER" id="PTHR30579:SF7">
    <property type="entry name" value="HTH-TYPE TRANSCRIPTIONAL REGULATOR LRHA-RELATED"/>
    <property type="match status" value="1"/>
</dbReference>
<dbReference type="SUPFAM" id="SSF53850">
    <property type="entry name" value="Periplasmic binding protein-like II"/>
    <property type="match status" value="1"/>
</dbReference>
<dbReference type="InterPro" id="IPR036388">
    <property type="entry name" value="WH-like_DNA-bd_sf"/>
</dbReference>
<evidence type="ECO:0000259" key="5">
    <source>
        <dbReference type="PROSITE" id="PS50931"/>
    </source>
</evidence>
<keyword evidence="2" id="KW-0805">Transcription regulation</keyword>
<sequence>MSLLSISALKALSAVADQGGVTRAAEKLALSQSAISHKIKRLEESLGCVLLNRRAGGPLLTEDGYHLLTYGRRIVSLHDEAVMSLKRAPLNGKIRIGLTEDVTSSGTARVLGRFRRMYPEVVIQITVSQSLPIEAQLTAGTLDVGVIQTFVHRTAETDVILSGDRLCWIKSPDLTLDLSQPLPYLAFGTECFYRQWMLDSGLPEGVEAETVLTCSSTTGIISAVEAGLGITIMNAKNIPAGVEIIEGILPAPPDVVFVIRKGGTHHSPVANTLIQHIADELQKPFSGIV</sequence>
<dbReference type="Gene3D" id="3.40.190.10">
    <property type="entry name" value="Periplasmic binding protein-like II"/>
    <property type="match status" value="2"/>
</dbReference>
<evidence type="ECO:0000256" key="2">
    <source>
        <dbReference type="ARBA" id="ARBA00023015"/>
    </source>
</evidence>
<dbReference type="Proteomes" id="UP000010297">
    <property type="component" value="Unassembled WGS sequence"/>
</dbReference>
<dbReference type="SUPFAM" id="SSF46785">
    <property type="entry name" value="Winged helix' DNA-binding domain"/>
    <property type="match status" value="1"/>
</dbReference>
<dbReference type="PANTHER" id="PTHR30579">
    <property type="entry name" value="TRANSCRIPTIONAL REGULATOR"/>
    <property type="match status" value="1"/>
</dbReference>
<dbReference type="GeneID" id="92828586"/>
<dbReference type="EMBL" id="BAFF01000005">
    <property type="protein sequence ID" value="GAB52029.1"/>
    <property type="molecule type" value="Genomic_DNA"/>
</dbReference>
<accession>H5V221</accession>
<feature type="domain" description="HTH lysR-type" evidence="5">
    <location>
        <begin position="4"/>
        <end position="61"/>
    </location>
</feature>
<dbReference type="eggNOG" id="COG0583">
    <property type="taxonomic scope" value="Bacteria"/>
</dbReference>
<gene>
    <name evidence="6" type="primary">lrhA</name>
    <name evidence="6" type="ORF">EH105704_05_00350</name>
</gene>
<keyword evidence="7" id="KW-1185">Reference proteome</keyword>
<dbReference type="AlphaFoldDB" id="H5V221"/>
<dbReference type="Pfam" id="PF00126">
    <property type="entry name" value="HTH_1"/>
    <property type="match status" value="1"/>
</dbReference>
<dbReference type="RefSeq" id="WP_002435606.1">
    <property type="nucleotide sequence ID" value="NZ_BAFF01000005.1"/>
</dbReference>
<dbReference type="InterPro" id="IPR036390">
    <property type="entry name" value="WH_DNA-bd_sf"/>
</dbReference>
<dbReference type="Pfam" id="PF03466">
    <property type="entry name" value="LysR_substrate"/>
    <property type="match status" value="1"/>
</dbReference>
<dbReference type="InterPro" id="IPR050176">
    <property type="entry name" value="LTTR"/>
</dbReference>
<proteinExistence type="inferred from homology"/>
<dbReference type="InterPro" id="IPR000847">
    <property type="entry name" value="LysR_HTH_N"/>
</dbReference>
<evidence type="ECO:0000313" key="6">
    <source>
        <dbReference type="EMBL" id="GAB52029.1"/>
    </source>
</evidence>